<organism evidence="1 2">
    <name type="scientific">Paenirhodobacter huangdaonensis</name>
    <dbReference type="NCBI Taxonomy" id="2501515"/>
    <lineage>
        <taxon>Bacteria</taxon>
        <taxon>Pseudomonadati</taxon>
        <taxon>Pseudomonadota</taxon>
        <taxon>Alphaproteobacteria</taxon>
        <taxon>Rhodobacterales</taxon>
        <taxon>Rhodobacter group</taxon>
        <taxon>Paenirhodobacter</taxon>
    </lineage>
</organism>
<dbReference type="EMBL" id="SAVA01000002">
    <property type="protein sequence ID" value="RWR54031.1"/>
    <property type="molecule type" value="Genomic_DNA"/>
</dbReference>
<keyword evidence="2" id="KW-1185">Reference proteome</keyword>
<dbReference type="Proteomes" id="UP000288071">
    <property type="component" value="Unassembled WGS sequence"/>
</dbReference>
<comment type="caution">
    <text evidence="1">The sequence shown here is derived from an EMBL/GenBank/DDBJ whole genome shotgun (WGS) entry which is preliminary data.</text>
</comment>
<reference evidence="1 2" key="1">
    <citation type="submission" date="2019-01" db="EMBL/GenBank/DDBJ databases">
        <title>Sinorhodobacter populi sp. nov. isolated from the symptomatic bark tissue of Populus euramericana canker.</title>
        <authorList>
            <person name="Xu G."/>
        </authorList>
    </citation>
    <scope>NUCLEOTIDE SEQUENCE [LARGE SCALE GENOMIC DNA]</scope>
    <source>
        <strain evidence="1 2">CGMCC 1.12963</strain>
    </source>
</reference>
<reference evidence="2" key="2">
    <citation type="submission" date="2019-01" db="EMBL/GenBank/DDBJ databases">
        <title>Sinorhodobacter populi sp. nov. isolated from the symptomatic bark tissue of Populus euramericana canker.</title>
        <authorList>
            <person name="Li Y."/>
        </authorList>
    </citation>
    <scope>NUCLEOTIDE SEQUENCE [LARGE SCALE GENOMIC DNA]</scope>
    <source>
        <strain evidence="2">CGMCC 1.12963</strain>
    </source>
</reference>
<gene>
    <name evidence="1" type="ORF">EOW66_05310</name>
</gene>
<evidence type="ECO:0000313" key="2">
    <source>
        <dbReference type="Proteomes" id="UP000288071"/>
    </source>
</evidence>
<sequence>MPLVNTPRAKQFLSNMGIDAGRRAYLGNPATLPAEPATVVTKLHYVVADAVNRVNNLEFDKTRTPTQQHDAGRQIAEAVDAEITKARASLKRWSDRATDAAMTEIETVLASEAGNSALMSELRSYLRSKAGDAEFQAKLRGLVETDLRFAAAIGSAPAELSGLSSDRAAQLRVYAAAKHAPEASERVQVAQEVAALDAKLASAQAEVAPAFYNAGVQEGMRTAVDVSAPLGGE</sequence>
<protein>
    <submittedName>
        <fullName evidence="1">Uncharacterized protein</fullName>
    </submittedName>
</protein>
<dbReference type="AlphaFoldDB" id="A0A443LXR2"/>
<dbReference type="RefSeq" id="WP_128155399.1">
    <property type="nucleotide sequence ID" value="NZ_JBHSOM010000016.1"/>
</dbReference>
<name>A0A443LXR2_9RHOB</name>
<accession>A0A443LXR2</accession>
<evidence type="ECO:0000313" key="1">
    <source>
        <dbReference type="EMBL" id="RWR54031.1"/>
    </source>
</evidence>
<proteinExistence type="predicted"/>